<evidence type="ECO:0000256" key="2">
    <source>
        <dbReference type="ARBA" id="ARBA00008016"/>
    </source>
</evidence>
<evidence type="ECO:0000259" key="14">
    <source>
        <dbReference type="Pfam" id="PF02463"/>
    </source>
</evidence>
<dbReference type="InterPro" id="IPR027417">
    <property type="entry name" value="P-loop_NTPase"/>
</dbReference>
<gene>
    <name evidence="12" type="primary">recF</name>
    <name evidence="15" type="ORF">FC07_GL001267</name>
</gene>
<keyword evidence="16" id="KW-1185">Reference proteome</keyword>
<dbReference type="CDD" id="cd03242">
    <property type="entry name" value="ABC_RecF"/>
    <property type="match status" value="1"/>
</dbReference>
<dbReference type="FunFam" id="1.20.1050.90:FF:000002">
    <property type="entry name" value="DNA replication and repair protein RecF"/>
    <property type="match status" value="1"/>
</dbReference>
<evidence type="ECO:0000256" key="6">
    <source>
        <dbReference type="ARBA" id="ARBA00022741"/>
    </source>
</evidence>
<keyword evidence="10 12" id="KW-0234">DNA repair</keyword>
<dbReference type="InterPro" id="IPR001238">
    <property type="entry name" value="DNA-binding_RecF"/>
</dbReference>
<dbReference type="Gene3D" id="3.40.50.300">
    <property type="entry name" value="P-loop containing nucleotide triphosphate hydrolases"/>
    <property type="match status" value="1"/>
</dbReference>
<dbReference type="PATRIC" id="fig|1423726.3.peg.1315"/>
<sequence length="372" mass="42080">MYVEHLALTNYRNYQQVTVDFSPDINVLLGENAQGKTNLLESLYVLALTKSHRTNNEKDLINWQAAFAKIEAVVRKSSGKVPLELVVSRKGKKAKVNHLEQAKLSQYLGQLNVILFAPEDLALVKGAPAVRRRFIDMEFGQMSPRYLYNISQYKLCLKQRNQYLKQLKYKQAKDRLYLDVLSEQLAQFGGMIVAQRLQFLKKLEGWAQVLHQGITKGAETLTFDYLTNLDLTDTGAEGLQMALQTAFTAEVDREIEQGTTLNGPHRDDVRFLVNDKNVQTFGSQGQQRTTALSVKLAEIDLMKEQTGEYPILLLDDVLSELDDARQTHLLKVIQNKVQTFITTTSLSGVARTLIQAPRIFRIQSGTLTVSDE</sequence>
<dbReference type="InterPro" id="IPR003395">
    <property type="entry name" value="RecF/RecN/SMC_N"/>
</dbReference>
<organism evidence="15 16">
    <name type="scientific">Loigolactobacillus bifermentans DSM 20003</name>
    <dbReference type="NCBI Taxonomy" id="1423726"/>
    <lineage>
        <taxon>Bacteria</taxon>
        <taxon>Bacillati</taxon>
        <taxon>Bacillota</taxon>
        <taxon>Bacilli</taxon>
        <taxon>Lactobacillales</taxon>
        <taxon>Lactobacillaceae</taxon>
        <taxon>Loigolactobacillus</taxon>
    </lineage>
</organism>
<evidence type="ECO:0000256" key="1">
    <source>
        <dbReference type="ARBA" id="ARBA00004496"/>
    </source>
</evidence>
<evidence type="ECO:0000256" key="4">
    <source>
        <dbReference type="ARBA" id="ARBA00022490"/>
    </source>
</evidence>
<dbReference type="PANTHER" id="PTHR32182">
    <property type="entry name" value="DNA REPLICATION AND REPAIR PROTEIN RECF"/>
    <property type="match status" value="1"/>
</dbReference>
<evidence type="ECO:0000256" key="11">
    <source>
        <dbReference type="ARBA" id="ARBA00023236"/>
    </source>
</evidence>
<dbReference type="PANTHER" id="PTHR32182:SF0">
    <property type="entry name" value="DNA REPLICATION AND REPAIR PROTEIN RECF"/>
    <property type="match status" value="1"/>
</dbReference>
<dbReference type="GO" id="GO:0009432">
    <property type="term" value="P:SOS response"/>
    <property type="evidence" value="ECO:0007669"/>
    <property type="project" value="UniProtKB-UniRule"/>
</dbReference>
<dbReference type="Pfam" id="PF02463">
    <property type="entry name" value="SMC_N"/>
    <property type="match status" value="1"/>
</dbReference>
<dbReference type="InterPro" id="IPR042174">
    <property type="entry name" value="RecF_2"/>
</dbReference>
<evidence type="ECO:0000313" key="15">
    <source>
        <dbReference type="EMBL" id="KRK33341.1"/>
    </source>
</evidence>
<evidence type="ECO:0000256" key="7">
    <source>
        <dbReference type="ARBA" id="ARBA00022763"/>
    </source>
</evidence>
<evidence type="ECO:0000256" key="3">
    <source>
        <dbReference type="ARBA" id="ARBA00020170"/>
    </source>
</evidence>
<feature type="binding site" evidence="12">
    <location>
        <begin position="30"/>
        <end position="37"/>
    </location>
    <ligand>
        <name>ATP</name>
        <dbReference type="ChEBI" id="CHEBI:30616"/>
    </ligand>
</feature>
<dbReference type="Gene3D" id="1.20.1050.90">
    <property type="entry name" value="RecF/RecN/SMC, N-terminal domain"/>
    <property type="match status" value="1"/>
</dbReference>
<comment type="subcellular location">
    <subcellularLocation>
        <location evidence="1 12 13">Cytoplasm</location>
    </subcellularLocation>
</comment>
<reference evidence="15 16" key="1">
    <citation type="journal article" date="2015" name="Genome Announc.">
        <title>Expanding the biotechnology potential of lactobacilli through comparative genomics of 213 strains and associated genera.</title>
        <authorList>
            <person name="Sun Z."/>
            <person name="Harris H.M."/>
            <person name="McCann A."/>
            <person name="Guo C."/>
            <person name="Argimon S."/>
            <person name="Zhang W."/>
            <person name="Yang X."/>
            <person name="Jeffery I.B."/>
            <person name="Cooney J.C."/>
            <person name="Kagawa T.F."/>
            <person name="Liu W."/>
            <person name="Song Y."/>
            <person name="Salvetti E."/>
            <person name="Wrobel A."/>
            <person name="Rasinkangas P."/>
            <person name="Parkhill J."/>
            <person name="Rea M.C."/>
            <person name="O'Sullivan O."/>
            <person name="Ritari J."/>
            <person name="Douillard F.P."/>
            <person name="Paul Ross R."/>
            <person name="Yang R."/>
            <person name="Briner A.E."/>
            <person name="Felis G.E."/>
            <person name="de Vos W.M."/>
            <person name="Barrangou R."/>
            <person name="Klaenhammer T.R."/>
            <person name="Caufield P.W."/>
            <person name="Cui Y."/>
            <person name="Zhang H."/>
            <person name="O'Toole P.W."/>
        </authorList>
    </citation>
    <scope>NUCLEOTIDE SEQUENCE [LARGE SCALE GENOMIC DNA]</scope>
    <source>
        <strain evidence="15 16">DSM 20003</strain>
    </source>
</reference>
<evidence type="ECO:0000256" key="13">
    <source>
        <dbReference type="RuleBase" id="RU000578"/>
    </source>
</evidence>
<dbReference type="GO" id="GO:0006302">
    <property type="term" value="P:double-strand break repair"/>
    <property type="evidence" value="ECO:0007669"/>
    <property type="project" value="TreeGrafter"/>
</dbReference>
<name>A0A0R1GGI5_9LACO</name>
<dbReference type="RefSeq" id="WP_057905434.1">
    <property type="nucleotide sequence ID" value="NZ_AZDA01000117.1"/>
</dbReference>
<comment type="similarity">
    <text evidence="2 12 13">Belongs to the RecF family.</text>
</comment>
<keyword evidence="5 12" id="KW-0235">DNA replication</keyword>
<dbReference type="NCBIfam" id="TIGR00611">
    <property type="entry name" value="recf"/>
    <property type="match status" value="1"/>
</dbReference>
<evidence type="ECO:0000256" key="8">
    <source>
        <dbReference type="ARBA" id="ARBA00022840"/>
    </source>
</evidence>
<keyword evidence="8 12" id="KW-0067">ATP-binding</keyword>
<keyword evidence="4 12" id="KW-0963">Cytoplasm</keyword>
<dbReference type="STRING" id="1423726.FC07_GL001267"/>
<keyword evidence="7 12" id="KW-0227">DNA damage</keyword>
<comment type="function">
    <text evidence="12 13">The RecF protein is involved in DNA metabolism; it is required for DNA replication and normal SOS inducibility. RecF binds preferentially to single-stranded, linear DNA. It also seems to bind ATP.</text>
</comment>
<accession>A0A0R1GGI5</accession>
<keyword evidence="9 12" id="KW-0238">DNA-binding</keyword>
<dbReference type="PROSITE" id="PS00618">
    <property type="entry name" value="RECF_2"/>
    <property type="match status" value="1"/>
</dbReference>
<dbReference type="OrthoDB" id="9803889at2"/>
<keyword evidence="6 12" id="KW-0547">Nucleotide-binding</keyword>
<protein>
    <recommendedName>
        <fullName evidence="3 12">DNA replication and repair protein RecF</fullName>
    </recommendedName>
</protein>
<dbReference type="GO" id="GO:0005524">
    <property type="term" value="F:ATP binding"/>
    <property type="evidence" value="ECO:0007669"/>
    <property type="project" value="UniProtKB-UniRule"/>
</dbReference>
<evidence type="ECO:0000256" key="9">
    <source>
        <dbReference type="ARBA" id="ARBA00023125"/>
    </source>
</evidence>
<dbReference type="Proteomes" id="UP000051461">
    <property type="component" value="Unassembled WGS sequence"/>
</dbReference>
<dbReference type="EMBL" id="AZDA01000117">
    <property type="protein sequence ID" value="KRK33341.1"/>
    <property type="molecule type" value="Genomic_DNA"/>
</dbReference>
<proteinExistence type="inferred from homology"/>
<dbReference type="InterPro" id="IPR018078">
    <property type="entry name" value="DNA-binding_RecF_CS"/>
</dbReference>
<feature type="domain" description="RecF/RecN/SMC N-terminal" evidence="14">
    <location>
        <begin position="2"/>
        <end position="345"/>
    </location>
</feature>
<comment type="caution">
    <text evidence="15">The sequence shown here is derived from an EMBL/GenBank/DDBJ whole genome shotgun (WGS) entry which is preliminary data.</text>
</comment>
<dbReference type="GO" id="GO:0005737">
    <property type="term" value="C:cytoplasm"/>
    <property type="evidence" value="ECO:0007669"/>
    <property type="project" value="UniProtKB-SubCell"/>
</dbReference>
<dbReference type="HAMAP" id="MF_00365">
    <property type="entry name" value="RecF"/>
    <property type="match status" value="1"/>
</dbReference>
<evidence type="ECO:0000256" key="10">
    <source>
        <dbReference type="ARBA" id="ARBA00023204"/>
    </source>
</evidence>
<evidence type="ECO:0000256" key="12">
    <source>
        <dbReference type="HAMAP-Rule" id="MF_00365"/>
    </source>
</evidence>
<dbReference type="GO" id="GO:0006260">
    <property type="term" value="P:DNA replication"/>
    <property type="evidence" value="ECO:0007669"/>
    <property type="project" value="UniProtKB-UniRule"/>
</dbReference>
<dbReference type="PROSITE" id="PS00617">
    <property type="entry name" value="RECF_1"/>
    <property type="match status" value="1"/>
</dbReference>
<evidence type="ECO:0000313" key="16">
    <source>
        <dbReference type="Proteomes" id="UP000051461"/>
    </source>
</evidence>
<evidence type="ECO:0000256" key="5">
    <source>
        <dbReference type="ARBA" id="ARBA00022705"/>
    </source>
</evidence>
<keyword evidence="11 12" id="KW-0742">SOS response</keyword>
<dbReference type="GO" id="GO:0003697">
    <property type="term" value="F:single-stranded DNA binding"/>
    <property type="evidence" value="ECO:0007669"/>
    <property type="project" value="UniProtKB-UniRule"/>
</dbReference>
<dbReference type="SUPFAM" id="SSF52540">
    <property type="entry name" value="P-loop containing nucleoside triphosphate hydrolases"/>
    <property type="match status" value="1"/>
</dbReference>
<dbReference type="AlphaFoldDB" id="A0A0R1GGI5"/>
<dbReference type="GO" id="GO:0000731">
    <property type="term" value="P:DNA synthesis involved in DNA repair"/>
    <property type="evidence" value="ECO:0007669"/>
    <property type="project" value="TreeGrafter"/>
</dbReference>